<dbReference type="Proteomes" id="UP000272942">
    <property type="component" value="Unassembled WGS sequence"/>
</dbReference>
<dbReference type="OrthoDB" id="6242193at2759"/>
<evidence type="ECO:0000313" key="3">
    <source>
        <dbReference type="Proteomes" id="UP000272942"/>
    </source>
</evidence>
<accession>A0A183BDZ7</accession>
<name>A0A183BDZ7_9TREM</name>
<dbReference type="EMBL" id="UZAN01069284">
    <property type="protein sequence ID" value="VDP94724.1"/>
    <property type="molecule type" value="Genomic_DNA"/>
</dbReference>
<organism evidence="4">
    <name type="scientific">Echinostoma caproni</name>
    <dbReference type="NCBI Taxonomy" id="27848"/>
    <lineage>
        <taxon>Eukaryota</taxon>
        <taxon>Metazoa</taxon>
        <taxon>Spiralia</taxon>
        <taxon>Lophotrochozoa</taxon>
        <taxon>Platyhelminthes</taxon>
        <taxon>Trematoda</taxon>
        <taxon>Digenea</taxon>
        <taxon>Plagiorchiida</taxon>
        <taxon>Echinostomata</taxon>
        <taxon>Echinostomatoidea</taxon>
        <taxon>Echinostomatidae</taxon>
        <taxon>Echinostoma</taxon>
    </lineage>
</organism>
<reference evidence="2 3" key="2">
    <citation type="submission" date="2018-11" db="EMBL/GenBank/DDBJ databases">
        <authorList>
            <consortium name="Pathogen Informatics"/>
        </authorList>
    </citation>
    <scope>NUCLEOTIDE SEQUENCE [LARGE SCALE GENOMIC DNA]</scope>
    <source>
        <strain evidence="2 3">Egypt</strain>
    </source>
</reference>
<protein>
    <submittedName>
        <fullName evidence="2 4">Uncharacterized protein</fullName>
    </submittedName>
</protein>
<dbReference type="WBParaSite" id="ECPE_0001747701-mRNA-1">
    <property type="protein sequence ID" value="ECPE_0001747701-mRNA-1"/>
    <property type="gene ID" value="ECPE_0001747701"/>
</dbReference>
<evidence type="ECO:0000313" key="4">
    <source>
        <dbReference type="WBParaSite" id="ECPE_0001747701-mRNA-1"/>
    </source>
</evidence>
<gene>
    <name evidence="2" type="ORF">ECPE_LOCUS17433</name>
</gene>
<evidence type="ECO:0000313" key="2">
    <source>
        <dbReference type="EMBL" id="VDP94724.1"/>
    </source>
</evidence>
<proteinExistence type="predicted"/>
<feature type="region of interest" description="Disordered" evidence="1">
    <location>
        <begin position="48"/>
        <end position="68"/>
    </location>
</feature>
<keyword evidence="3" id="KW-1185">Reference proteome</keyword>
<reference evidence="4" key="1">
    <citation type="submission" date="2016-06" db="UniProtKB">
        <authorList>
            <consortium name="WormBaseParasite"/>
        </authorList>
    </citation>
    <scope>IDENTIFICATION</scope>
</reference>
<dbReference type="AlphaFoldDB" id="A0A183BDZ7"/>
<evidence type="ECO:0000256" key="1">
    <source>
        <dbReference type="SAM" id="MobiDB-lite"/>
    </source>
</evidence>
<sequence length="68" mass="7648">MEFIQPLTEVLAELLAKLFHQPLFAGELPTDWKLAEVVPIHKGEKEKRQQLLASESVISGPKDHGEDN</sequence>